<proteinExistence type="predicted"/>
<sequence>MKLGDVPPPSWRTRIGNALYEGAKWPPDQVSYFLDQLLTEHAHELAEKIRNSEELRDLTDDHMSDCNAAADLIDPEVSDNGG</sequence>
<organism evidence="1 2">
    <name type="scientific">Streptomyces himalayensis subsp. himalayensis</name>
    <dbReference type="NCBI Taxonomy" id="2756131"/>
    <lineage>
        <taxon>Bacteria</taxon>
        <taxon>Bacillati</taxon>
        <taxon>Actinomycetota</taxon>
        <taxon>Actinomycetes</taxon>
        <taxon>Kitasatosporales</taxon>
        <taxon>Streptomycetaceae</taxon>
        <taxon>Streptomyces</taxon>
        <taxon>Streptomyces himalayensis</taxon>
    </lineage>
</organism>
<evidence type="ECO:0000313" key="2">
    <source>
        <dbReference type="Proteomes" id="UP000545761"/>
    </source>
</evidence>
<dbReference type="Proteomes" id="UP000545761">
    <property type="component" value="Unassembled WGS sequence"/>
</dbReference>
<dbReference type="AlphaFoldDB" id="A0A7W0DV36"/>
<accession>A0A7W0DV36</accession>
<dbReference type="EMBL" id="JACEHE010000046">
    <property type="protein sequence ID" value="MBA2951450.1"/>
    <property type="molecule type" value="Genomic_DNA"/>
</dbReference>
<comment type="caution">
    <text evidence="1">The sequence shown here is derived from an EMBL/GenBank/DDBJ whole genome shotgun (WGS) entry which is preliminary data.</text>
</comment>
<evidence type="ECO:0000313" key="1">
    <source>
        <dbReference type="EMBL" id="MBA2951450.1"/>
    </source>
</evidence>
<protein>
    <submittedName>
        <fullName evidence="1">Uncharacterized protein</fullName>
    </submittedName>
</protein>
<name>A0A7W0DV36_9ACTN</name>
<reference evidence="1 2" key="1">
    <citation type="submission" date="2020-07" db="EMBL/GenBank/DDBJ databases">
        <title>Streptomyces isolated from Indian soil.</title>
        <authorList>
            <person name="Mandal S."/>
            <person name="Maiti P.K."/>
        </authorList>
    </citation>
    <scope>NUCLEOTIDE SEQUENCE [LARGE SCALE GENOMIC DNA]</scope>
    <source>
        <strain evidence="1 2">PSKA28</strain>
    </source>
</reference>
<dbReference type="RefSeq" id="WP_181662369.1">
    <property type="nucleotide sequence ID" value="NZ_JACEHE010000046.1"/>
</dbReference>
<gene>
    <name evidence="1" type="ORF">H1D24_38315</name>
</gene>